<evidence type="ECO:0000256" key="4">
    <source>
        <dbReference type="SAM" id="Phobius"/>
    </source>
</evidence>
<feature type="transmembrane region" description="Helical" evidence="4">
    <location>
        <begin position="62"/>
        <end position="85"/>
    </location>
</feature>
<evidence type="ECO:0000256" key="1">
    <source>
        <dbReference type="ARBA" id="ARBA00022692"/>
    </source>
</evidence>
<proteinExistence type="predicted"/>
<dbReference type="InterPro" id="IPR011701">
    <property type="entry name" value="MFS"/>
</dbReference>
<reference evidence="5 6" key="1">
    <citation type="submission" date="2020-11" db="EMBL/GenBank/DDBJ databases">
        <title>Genome seq and assembly of Sphingosinicella sp.</title>
        <authorList>
            <person name="Chhetri G."/>
        </authorList>
    </citation>
    <scope>NUCLEOTIDE SEQUENCE [LARGE SCALE GENOMIC DNA]</scope>
    <source>
        <strain evidence="5 6">UDD2</strain>
    </source>
</reference>
<accession>A0A7T2GI88</accession>
<evidence type="ECO:0000313" key="6">
    <source>
        <dbReference type="Proteomes" id="UP000594873"/>
    </source>
</evidence>
<feature type="transmembrane region" description="Helical" evidence="4">
    <location>
        <begin position="183"/>
        <end position="204"/>
    </location>
</feature>
<dbReference type="GO" id="GO:0022857">
    <property type="term" value="F:transmembrane transporter activity"/>
    <property type="evidence" value="ECO:0007669"/>
    <property type="project" value="InterPro"/>
</dbReference>
<feature type="transmembrane region" description="Helical" evidence="4">
    <location>
        <begin position="267"/>
        <end position="286"/>
    </location>
</feature>
<feature type="transmembrane region" description="Helical" evidence="4">
    <location>
        <begin position="25"/>
        <end position="47"/>
    </location>
</feature>
<feature type="transmembrane region" description="Helical" evidence="4">
    <location>
        <begin position="325"/>
        <end position="345"/>
    </location>
</feature>
<dbReference type="SUPFAM" id="SSF103473">
    <property type="entry name" value="MFS general substrate transporter"/>
    <property type="match status" value="1"/>
</dbReference>
<organism evidence="5 6">
    <name type="scientific">Allosphingosinicella flava</name>
    <dbReference type="NCBI Taxonomy" id="2771430"/>
    <lineage>
        <taxon>Bacteria</taxon>
        <taxon>Pseudomonadati</taxon>
        <taxon>Pseudomonadota</taxon>
        <taxon>Alphaproteobacteria</taxon>
        <taxon>Sphingomonadales</taxon>
        <taxon>Sphingomonadaceae</taxon>
        <taxon>Allosphingosinicella</taxon>
    </lineage>
</organism>
<feature type="transmembrane region" description="Helical" evidence="4">
    <location>
        <begin position="157"/>
        <end position="177"/>
    </location>
</feature>
<dbReference type="Gene3D" id="1.20.1250.20">
    <property type="entry name" value="MFS general substrate transporter like domains"/>
    <property type="match status" value="2"/>
</dbReference>
<feature type="transmembrane region" description="Helical" evidence="4">
    <location>
        <begin position="97"/>
        <end position="116"/>
    </location>
</feature>
<gene>
    <name evidence="5" type="ORF">IC614_08320</name>
</gene>
<feature type="transmembrane region" description="Helical" evidence="4">
    <location>
        <begin position="225"/>
        <end position="247"/>
    </location>
</feature>
<dbReference type="AlphaFoldDB" id="A0A7T2GI88"/>
<feature type="transmembrane region" description="Helical" evidence="4">
    <location>
        <begin position="357"/>
        <end position="377"/>
    </location>
</feature>
<dbReference type="RefSeq" id="WP_200970884.1">
    <property type="nucleotide sequence ID" value="NZ_CP065592.1"/>
</dbReference>
<name>A0A7T2GI88_9SPHN</name>
<evidence type="ECO:0000256" key="3">
    <source>
        <dbReference type="ARBA" id="ARBA00023136"/>
    </source>
</evidence>
<evidence type="ECO:0000313" key="5">
    <source>
        <dbReference type="EMBL" id="QPQ54357.1"/>
    </source>
</evidence>
<feature type="transmembrane region" description="Helical" evidence="4">
    <location>
        <begin position="122"/>
        <end position="145"/>
    </location>
</feature>
<dbReference type="Proteomes" id="UP000594873">
    <property type="component" value="Chromosome"/>
</dbReference>
<keyword evidence="3 4" id="KW-0472">Membrane</keyword>
<keyword evidence="2 4" id="KW-1133">Transmembrane helix</keyword>
<evidence type="ECO:0000256" key="2">
    <source>
        <dbReference type="ARBA" id="ARBA00022989"/>
    </source>
</evidence>
<dbReference type="Pfam" id="PF07690">
    <property type="entry name" value="MFS_1"/>
    <property type="match status" value="1"/>
</dbReference>
<feature type="transmembrane region" description="Helical" evidence="4">
    <location>
        <begin position="383"/>
        <end position="404"/>
    </location>
</feature>
<dbReference type="InterPro" id="IPR036259">
    <property type="entry name" value="MFS_trans_sf"/>
</dbReference>
<dbReference type="EMBL" id="CP065592">
    <property type="protein sequence ID" value="QPQ54357.1"/>
    <property type="molecule type" value="Genomic_DNA"/>
</dbReference>
<feature type="transmembrane region" description="Helical" evidence="4">
    <location>
        <begin position="298"/>
        <end position="319"/>
    </location>
</feature>
<dbReference type="KEGG" id="sflv:IC614_08320"/>
<keyword evidence="6" id="KW-1185">Reference proteome</keyword>
<dbReference type="PANTHER" id="PTHR23528:SF1">
    <property type="entry name" value="MAJOR FACILITATOR SUPERFAMILY (MFS) PROFILE DOMAIN-CONTAINING PROTEIN"/>
    <property type="match status" value="1"/>
</dbReference>
<dbReference type="PANTHER" id="PTHR23528">
    <property type="match status" value="1"/>
</dbReference>
<keyword evidence="1 4" id="KW-0812">Transmembrane</keyword>
<sequence length="414" mass="43077">MQELTIASADGRNAAQSLRDVQGGFLLYLAAYVGAFVSFIPFFSILLPLKVQAIAPETTLRLLSLVTIAGVFAASVSNILFGMLSDRTYRSTGSRRSWIAGGCIGVALAYGGMRLASTPAALVAAVIFLQCMINMMFAPLVAVIADEVPDRWKGRTAAALSIAHPLASLSGAILLLAPRAGESAQLMILSAVTLAAILPFCLRYREGGRGSEAPPGDAARTLGMPLAWASRLLVQAAAASVATYVFIHFSTATLAGHSAAGMVHQKIAAIMAMGTIVAVPAAFLAGSASDRLGQRKPFLVLAGLGMSAGLFGVAFPISWWWAGGAYTLFMTSYCIFVGVHSAYTLSILSRFHRGRDLGVLNLTNTLPSLVAPGVILTMQSTSLSAIFMFVAGATSVAALLVSFLPENRAGGALG</sequence>
<protein>
    <submittedName>
        <fullName evidence="5">MFS transporter</fullName>
    </submittedName>
</protein>